<evidence type="ECO:0000313" key="6">
    <source>
        <dbReference type="EMBL" id="CAH1217601.1"/>
    </source>
</evidence>
<dbReference type="CDD" id="cd06267">
    <property type="entry name" value="PBP1_LacI_sugar_binding-like"/>
    <property type="match status" value="1"/>
</dbReference>
<dbReference type="InterPro" id="IPR028082">
    <property type="entry name" value="Peripla_BP_I"/>
</dbReference>
<dbReference type="Pfam" id="PF13377">
    <property type="entry name" value="Peripla_BP_3"/>
    <property type="match status" value="1"/>
</dbReference>
<evidence type="ECO:0000256" key="3">
    <source>
        <dbReference type="ARBA" id="ARBA00023125"/>
    </source>
</evidence>
<sequence length="334" mass="37374">MRSGIKQVAEHAGVSIASVSHVINNTRYVSDEVKRKVYQAMEELDYRPNSAARSLRSQKSNTIGLIVPVLPSDTSNFFFMMVAQGIQYTLKQHGYHLLLSNNTTEQIEDEQEQIKLFNSKMIDGLFIASIAEDVSYLTDIVRSNYPVVFIDRKPTGYIGDSVLADGIGGAYEAVQTLIIKGHRRIGMLTGELGITTSNERYEGYKKALADHDIPFDSSIVRIAESKLESGYESVKDLLAEQEITALFIANNVLTMGAMKYMQERRIQIPTELAIIGFDDYDWTQITTPPLSVIRQPSYEIGVKSAEIMLERIENPGSICKEYRLPTALILRGSC</sequence>
<evidence type="ECO:0000313" key="7">
    <source>
        <dbReference type="Proteomes" id="UP000838821"/>
    </source>
</evidence>
<feature type="domain" description="HTH lacI-type" evidence="5">
    <location>
        <begin position="3"/>
        <end position="57"/>
    </location>
</feature>
<dbReference type="PROSITE" id="PS50932">
    <property type="entry name" value="HTH_LACI_2"/>
    <property type="match status" value="1"/>
</dbReference>
<dbReference type="InterPro" id="IPR010982">
    <property type="entry name" value="Lambda_DNA-bd_dom_sf"/>
</dbReference>
<dbReference type="SMART" id="SM00354">
    <property type="entry name" value="HTH_LACI"/>
    <property type="match status" value="1"/>
</dbReference>
<evidence type="ECO:0000256" key="1">
    <source>
        <dbReference type="ARBA" id="ARBA00022491"/>
    </source>
</evidence>
<dbReference type="CDD" id="cd01392">
    <property type="entry name" value="HTH_LacI"/>
    <property type="match status" value="1"/>
</dbReference>
<keyword evidence="3" id="KW-0238">DNA-binding</keyword>
<dbReference type="Proteomes" id="UP000838821">
    <property type="component" value="Unassembled WGS sequence"/>
</dbReference>
<reference evidence="6" key="1">
    <citation type="submission" date="2022-01" db="EMBL/GenBank/DDBJ databases">
        <authorList>
            <person name="Criscuolo A."/>
        </authorList>
    </citation>
    <scope>NUCLEOTIDE SEQUENCE</scope>
    <source>
        <strain evidence="6">CIP111891</strain>
    </source>
</reference>
<name>A0ABN8GXG6_9BACL</name>
<keyword evidence="7" id="KW-1185">Reference proteome</keyword>
<dbReference type="Gene3D" id="1.10.260.40">
    <property type="entry name" value="lambda repressor-like DNA-binding domains"/>
    <property type="match status" value="1"/>
</dbReference>
<keyword evidence="1" id="KW-0678">Repressor</keyword>
<dbReference type="Gene3D" id="3.40.50.2300">
    <property type="match status" value="2"/>
</dbReference>
<dbReference type="InterPro" id="IPR000843">
    <property type="entry name" value="HTH_LacI"/>
</dbReference>
<dbReference type="SUPFAM" id="SSF53822">
    <property type="entry name" value="Periplasmic binding protein-like I"/>
    <property type="match status" value="1"/>
</dbReference>
<organism evidence="6 7">
    <name type="scientific">Paenibacillus allorhizoplanae</name>
    <dbReference type="NCBI Taxonomy" id="2905648"/>
    <lineage>
        <taxon>Bacteria</taxon>
        <taxon>Bacillati</taxon>
        <taxon>Bacillota</taxon>
        <taxon>Bacilli</taxon>
        <taxon>Bacillales</taxon>
        <taxon>Paenibacillaceae</taxon>
        <taxon>Paenibacillus</taxon>
    </lineage>
</organism>
<accession>A0ABN8GXG6</accession>
<dbReference type="SUPFAM" id="SSF47413">
    <property type="entry name" value="lambda repressor-like DNA-binding domains"/>
    <property type="match status" value="1"/>
</dbReference>
<dbReference type="PANTHER" id="PTHR30146:SF148">
    <property type="entry name" value="HTH-TYPE TRANSCRIPTIONAL REPRESSOR PURR-RELATED"/>
    <property type="match status" value="1"/>
</dbReference>
<keyword evidence="2" id="KW-0805">Transcription regulation</keyword>
<comment type="caution">
    <text evidence="6">The sequence shown here is derived from an EMBL/GenBank/DDBJ whole genome shotgun (WGS) entry which is preliminary data.</text>
</comment>
<dbReference type="PANTHER" id="PTHR30146">
    <property type="entry name" value="LACI-RELATED TRANSCRIPTIONAL REPRESSOR"/>
    <property type="match status" value="1"/>
</dbReference>
<dbReference type="Pfam" id="PF00356">
    <property type="entry name" value="LacI"/>
    <property type="match status" value="1"/>
</dbReference>
<evidence type="ECO:0000256" key="4">
    <source>
        <dbReference type="ARBA" id="ARBA00023163"/>
    </source>
</evidence>
<keyword evidence="4" id="KW-0804">Transcription</keyword>
<dbReference type="InterPro" id="IPR046335">
    <property type="entry name" value="LacI/GalR-like_sensor"/>
</dbReference>
<proteinExistence type="predicted"/>
<gene>
    <name evidence="6" type="primary">degA_4</name>
    <name evidence="6" type="ORF">PAECIP111891_04599</name>
</gene>
<evidence type="ECO:0000256" key="2">
    <source>
        <dbReference type="ARBA" id="ARBA00023015"/>
    </source>
</evidence>
<dbReference type="EMBL" id="CAKMMW010000016">
    <property type="protein sequence ID" value="CAH1217601.1"/>
    <property type="molecule type" value="Genomic_DNA"/>
</dbReference>
<protein>
    <submittedName>
        <fullName evidence="6">HTH-type transcriptional regulator DegA</fullName>
    </submittedName>
</protein>
<evidence type="ECO:0000259" key="5">
    <source>
        <dbReference type="PROSITE" id="PS50932"/>
    </source>
</evidence>